<gene>
    <name evidence="4" type="ORF">MasN3_15260</name>
</gene>
<name>A0ABM8C4B6_9BURK</name>
<evidence type="ECO:0000256" key="1">
    <source>
        <dbReference type="ARBA" id="ARBA00023122"/>
    </source>
</evidence>
<feature type="domain" description="CBS" evidence="3">
    <location>
        <begin position="76"/>
        <end position="133"/>
    </location>
</feature>
<dbReference type="PANTHER" id="PTHR43080">
    <property type="entry name" value="CBS DOMAIN-CONTAINING PROTEIN CBSX3, MITOCHONDRIAL"/>
    <property type="match status" value="1"/>
</dbReference>
<protein>
    <submittedName>
        <fullName evidence="4">CBS domain-containing protein</fullName>
    </submittedName>
</protein>
<dbReference type="PANTHER" id="PTHR43080:SF2">
    <property type="entry name" value="CBS DOMAIN-CONTAINING PROTEIN"/>
    <property type="match status" value="1"/>
</dbReference>
<dbReference type="EMBL" id="AP026966">
    <property type="protein sequence ID" value="BDT58032.1"/>
    <property type="molecule type" value="Genomic_DNA"/>
</dbReference>
<proteinExistence type="predicted"/>
<dbReference type="Pfam" id="PF00571">
    <property type="entry name" value="CBS"/>
    <property type="match status" value="2"/>
</dbReference>
<dbReference type="InterPro" id="IPR046342">
    <property type="entry name" value="CBS_dom_sf"/>
</dbReference>
<reference evidence="4" key="1">
    <citation type="submission" date="2022-11" db="EMBL/GenBank/DDBJ databases">
        <title>Isolation and characterization of PLA-degrading bacterium Massilia sp. from Antarctic soil.</title>
        <authorList>
            <person name="Sato K."/>
            <person name="Gomez-Fuentes C."/>
            <person name="Ahmad S.A."/>
            <person name="Zulkharnain A."/>
        </authorList>
    </citation>
    <scope>NUCLEOTIDE SEQUENCE</scope>
    <source>
        <strain evidence="4">N-3</strain>
    </source>
</reference>
<evidence type="ECO:0000313" key="5">
    <source>
        <dbReference type="Proteomes" id="UP001163336"/>
    </source>
</evidence>
<feature type="domain" description="CBS" evidence="3">
    <location>
        <begin position="7"/>
        <end position="67"/>
    </location>
</feature>
<accession>A0ABM8C4B6</accession>
<organism evidence="4 5">
    <name type="scientific">Massilia varians</name>
    <dbReference type="NCBI Taxonomy" id="457921"/>
    <lineage>
        <taxon>Bacteria</taxon>
        <taxon>Pseudomonadati</taxon>
        <taxon>Pseudomonadota</taxon>
        <taxon>Betaproteobacteria</taxon>
        <taxon>Burkholderiales</taxon>
        <taxon>Oxalobacteraceae</taxon>
        <taxon>Telluria group</taxon>
        <taxon>Massilia</taxon>
    </lineage>
</organism>
<dbReference type="InterPro" id="IPR000644">
    <property type="entry name" value="CBS_dom"/>
</dbReference>
<evidence type="ECO:0000313" key="4">
    <source>
        <dbReference type="EMBL" id="BDT58032.1"/>
    </source>
</evidence>
<dbReference type="Gene3D" id="3.10.580.10">
    <property type="entry name" value="CBS-domain"/>
    <property type="match status" value="1"/>
</dbReference>
<evidence type="ECO:0000259" key="3">
    <source>
        <dbReference type="PROSITE" id="PS51371"/>
    </source>
</evidence>
<evidence type="ECO:0000256" key="2">
    <source>
        <dbReference type="PROSITE-ProRule" id="PRU00703"/>
    </source>
</evidence>
<dbReference type="PROSITE" id="PS51371">
    <property type="entry name" value="CBS"/>
    <property type="match status" value="2"/>
</dbReference>
<keyword evidence="1 2" id="KW-0129">CBS domain</keyword>
<dbReference type="SMART" id="SM00116">
    <property type="entry name" value="CBS"/>
    <property type="match status" value="2"/>
</dbReference>
<keyword evidence="5" id="KW-1185">Reference proteome</keyword>
<dbReference type="SUPFAM" id="SSF54631">
    <property type="entry name" value="CBS-domain pair"/>
    <property type="match status" value="1"/>
</dbReference>
<dbReference type="Proteomes" id="UP001163336">
    <property type="component" value="Chromosome"/>
</dbReference>
<dbReference type="InterPro" id="IPR051257">
    <property type="entry name" value="Diverse_CBS-Domain"/>
</dbReference>
<dbReference type="RefSeq" id="WP_281913368.1">
    <property type="nucleotide sequence ID" value="NZ_AP026966.1"/>
</dbReference>
<dbReference type="CDD" id="cd17775">
    <property type="entry name" value="CBS_pair_bact_arch"/>
    <property type="match status" value="1"/>
</dbReference>
<sequence length="149" mass="16364">MHIRDICTSEAAHCARDETVQGAAITMRRLHVGDVIVVDQFDGARVPVGIVTDRDIVISVIAPGLDPASLQVGDIMTEDLLTARDTDDVYETIERMRLRGIRRVPVIDAGGSLAGIVSADDLLEFLAEEMGELSRISPYQQAHERRARQ</sequence>